<comment type="caution">
    <text evidence="1">The sequence shown here is derived from an EMBL/GenBank/DDBJ whole genome shotgun (WGS) entry which is preliminary data.</text>
</comment>
<name>K0WT60_9BACT</name>
<dbReference type="HOGENOM" id="CLU_1259342_0_0_10"/>
<sequence length="245" mass="28777">MKRLRLSGLLLLILCLSLLAIPFWNDRIVRRYIDKIWLHRTNSIEKLHEFEQEYKNFECDVLFLTDSATFEIGHDEPSGEPLKPYLDFLGANPDRELWLDLKNLDESNCIQAETTLTGLLAQRDVDKDQLIIESRDWKALHHFTQEGYYTSCYLDIPHIDELSDAECLHRLDSIQQIAHSGAVSALSFPASYYAFLRNLDFSVDLLTWEHRRWAWQLPFFSRSRAILKDGRIKVVLVKEKGHYHK</sequence>
<reference evidence="1 2" key="1">
    <citation type="submission" date="2012-08" db="EMBL/GenBank/DDBJ databases">
        <title>The Genome Sequence of Barnesiella intestinihominis YIT 11860.</title>
        <authorList>
            <consortium name="The Broad Institute Genome Sequencing Platform"/>
            <person name="Earl A."/>
            <person name="Ward D."/>
            <person name="Feldgarden M."/>
            <person name="Gevers D."/>
            <person name="Morotomi M."/>
            <person name="Walker B."/>
            <person name="Young S.K."/>
            <person name="Zeng Q."/>
            <person name="Gargeya S."/>
            <person name="Fitzgerald M."/>
            <person name="Haas B."/>
            <person name="Abouelleil A."/>
            <person name="Alvarado L."/>
            <person name="Arachchi H.M."/>
            <person name="Berlin A.M."/>
            <person name="Chapman S.B."/>
            <person name="Goldberg J."/>
            <person name="Griggs A."/>
            <person name="Gujja S."/>
            <person name="Hansen M."/>
            <person name="Howarth C."/>
            <person name="Imamovic A."/>
            <person name="Larimer J."/>
            <person name="McCowen C."/>
            <person name="Montmayeur A."/>
            <person name="Murphy C."/>
            <person name="Neiman D."/>
            <person name="Pearson M."/>
            <person name="Priest M."/>
            <person name="Roberts A."/>
            <person name="Saif S."/>
            <person name="Shea T."/>
            <person name="Sisk P."/>
            <person name="Sykes S."/>
            <person name="Wortman J."/>
            <person name="Nusbaum C."/>
            <person name="Birren B."/>
        </authorList>
    </citation>
    <scope>NUCLEOTIDE SEQUENCE [LARGE SCALE GENOMIC DNA]</scope>
    <source>
        <strain evidence="1 2">YIT 11860</strain>
    </source>
</reference>
<evidence type="ECO:0000313" key="2">
    <source>
        <dbReference type="Proteomes" id="UP000006044"/>
    </source>
</evidence>
<dbReference type="eggNOG" id="ENOG50335I1">
    <property type="taxonomic scope" value="Bacteria"/>
</dbReference>
<protein>
    <submittedName>
        <fullName evidence="1">Uncharacterized protein</fullName>
    </submittedName>
</protein>
<accession>K0WT60</accession>
<dbReference type="Proteomes" id="UP000006044">
    <property type="component" value="Unassembled WGS sequence"/>
</dbReference>
<dbReference type="GeneID" id="77849592"/>
<dbReference type="RefSeq" id="WP_008862788.1">
    <property type="nucleotide sequence ID" value="NZ_JH815205.1"/>
</dbReference>
<gene>
    <name evidence="1" type="ORF">HMPREF9448_02401</name>
</gene>
<dbReference type="OrthoDB" id="1138968at2"/>
<organism evidence="1 2">
    <name type="scientific">Barnesiella intestinihominis YIT 11860</name>
    <dbReference type="NCBI Taxonomy" id="742726"/>
    <lineage>
        <taxon>Bacteria</taxon>
        <taxon>Pseudomonadati</taxon>
        <taxon>Bacteroidota</taxon>
        <taxon>Bacteroidia</taxon>
        <taxon>Bacteroidales</taxon>
        <taxon>Barnesiellaceae</taxon>
        <taxon>Barnesiella</taxon>
    </lineage>
</organism>
<keyword evidence="2" id="KW-1185">Reference proteome</keyword>
<evidence type="ECO:0000313" key="1">
    <source>
        <dbReference type="EMBL" id="EJZ62487.1"/>
    </source>
</evidence>
<dbReference type="AlphaFoldDB" id="K0WT60"/>
<proteinExistence type="predicted"/>
<dbReference type="EMBL" id="ADLE01000016">
    <property type="protein sequence ID" value="EJZ62487.1"/>
    <property type="molecule type" value="Genomic_DNA"/>
</dbReference>
<dbReference type="STRING" id="742726.HMPREF9448_02401"/>